<dbReference type="EMBL" id="JAEKMH010000001">
    <property type="protein sequence ID" value="MBJ3783099.1"/>
    <property type="molecule type" value="Genomic_DNA"/>
</dbReference>
<sequence length="54" mass="5578">MARGDLGAGQHGLCIVAKRRVVEAAVIAGAPPLPLAGRMARAGTREDRGKDQVL</sequence>
<dbReference type="RefSeq" id="WP_198875763.1">
    <property type="nucleotide sequence ID" value="NZ_JAEKMH010000001.1"/>
</dbReference>
<evidence type="ECO:0000313" key="2">
    <source>
        <dbReference type="Proteomes" id="UP000602124"/>
    </source>
</evidence>
<accession>A0A934ILS5</accession>
<comment type="caution">
    <text evidence="1">The sequence shown here is derived from an EMBL/GenBank/DDBJ whole genome shotgun (WGS) entry which is preliminary data.</text>
</comment>
<dbReference type="AlphaFoldDB" id="A0A934ILS5"/>
<gene>
    <name evidence="1" type="ORF">JEQ47_00080</name>
</gene>
<evidence type="ECO:0000313" key="1">
    <source>
        <dbReference type="EMBL" id="MBJ3783099.1"/>
    </source>
</evidence>
<proteinExistence type="predicted"/>
<reference evidence="1" key="1">
    <citation type="submission" date="2020-12" db="EMBL/GenBank/DDBJ databases">
        <title>Devosia sp. MSA67 isolated from Mo River.</title>
        <authorList>
            <person name="Ma F."/>
            <person name="Zi Z."/>
        </authorList>
    </citation>
    <scope>NUCLEOTIDE SEQUENCE</scope>
    <source>
        <strain evidence="1">MSA67</strain>
    </source>
</reference>
<protein>
    <submittedName>
        <fullName evidence="1">Uncharacterized protein</fullName>
    </submittedName>
</protein>
<keyword evidence="2" id="KW-1185">Reference proteome</keyword>
<name>A0A934ILS5_9HYPH</name>
<organism evidence="1 2">
    <name type="scientific">Devosia sediminis</name>
    <dbReference type="NCBI Taxonomy" id="2798801"/>
    <lineage>
        <taxon>Bacteria</taxon>
        <taxon>Pseudomonadati</taxon>
        <taxon>Pseudomonadota</taxon>
        <taxon>Alphaproteobacteria</taxon>
        <taxon>Hyphomicrobiales</taxon>
        <taxon>Devosiaceae</taxon>
        <taxon>Devosia</taxon>
    </lineage>
</organism>
<dbReference type="Proteomes" id="UP000602124">
    <property type="component" value="Unassembled WGS sequence"/>
</dbReference>